<dbReference type="KEGG" id="prel:PRELSG_1423000"/>
<dbReference type="AlphaFoldDB" id="A0A1J1HAS6"/>
<reference evidence="2 3" key="1">
    <citation type="submission" date="2015-04" db="EMBL/GenBank/DDBJ databases">
        <authorList>
            <consortium name="Pathogen Informatics"/>
        </authorList>
    </citation>
    <scope>NUCLEOTIDE SEQUENCE [LARGE SCALE GENOMIC DNA]</scope>
    <source>
        <strain evidence="2 3">SGS1</strain>
    </source>
</reference>
<name>A0A1J1HAS6_PLARL</name>
<dbReference type="OrthoDB" id="372484at2759"/>
<evidence type="ECO:0000313" key="3">
    <source>
        <dbReference type="Proteomes" id="UP000220158"/>
    </source>
</evidence>
<dbReference type="OMA" id="NDYMRNS"/>
<dbReference type="VEuPathDB" id="PlasmoDB:PRELSG_1423000"/>
<sequence>MDLCTLEKNNKLIESFCKVIEKNYKTFYLLNPDGILDSVAGLENLSISFCNISFKSIICYKCLTFFECESSANFRKCPKCKVVNAIVPYDNIGKKVIILICFQCNNRNITNIECSYVQCYLCNYMNYAQNYNLDNNNREGINRNRVTGRRRRKKINFFIFRNMCQCVRPQNSTRNNSRENNTNDEQNDNTLMENVNENHTEVTNANNVLEEDREICNNQRMNNIIFNNEEMHGTMRENIVYNEENDGQLNKFNVNNKNEDILNTNGRLTRENIKKFDNNNIKKKKKKHKKVINNNKYLEKNNNSEYNEKKNLEKHNNFNTISNDDRTYKSSCNLSTQAGSCPRNGDMWCDESLNILNDNDEKLESVVESGNVKRKTLMFDNINNAYNKKIIKKLSFTLASDKKYSDVKRYIEYFNKLYRNKDSNMELMLENGNYYKVFNTYGKNLEIKNFYEYLEYYKKLNKKNITDYHSKKNMVDNTIKRNFNNNKNVKNNNYVENFNNLELHNFNNNKKKMNADNHNNLILNNKDNISYLDKHTLKVNNKNRDLNLYSIKENKELNNSQKVKNKNEDTEKKKSACIEIESDKKSKFIKENNDLKSKNKFNKSSHKKKKKYEVKSIFYSKSELCSEFR</sequence>
<gene>
    <name evidence="2" type="ORF">PRELSG_1423000</name>
</gene>
<dbReference type="EMBL" id="LN835309">
    <property type="protein sequence ID" value="CRH02499.1"/>
    <property type="molecule type" value="Genomic_DNA"/>
</dbReference>
<dbReference type="Proteomes" id="UP000220158">
    <property type="component" value="Chromosome 14"/>
</dbReference>
<evidence type="ECO:0000313" key="2">
    <source>
        <dbReference type="EMBL" id="CRH02499.1"/>
    </source>
</evidence>
<dbReference type="GeneID" id="39738662"/>
<keyword evidence="3" id="KW-1185">Reference proteome</keyword>
<accession>A0A1J1HAS6</accession>
<dbReference type="RefSeq" id="XP_028535019.1">
    <property type="nucleotide sequence ID" value="XM_028679291.1"/>
</dbReference>
<feature type="region of interest" description="Disordered" evidence="1">
    <location>
        <begin position="170"/>
        <end position="189"/>
    </location>
</feature>
<proteinExistence type="predicted"/>
<protein>
    <submittedName>
        <fullName evidence="2">Uncharacterized protein</fullName>
    </submittedName>
</protein>
<evidence type="ECO:0000256" key="1">
    <source>
        <dbReference type="SAM" id="MobiDB-lite"/>
    </source>
</evidence>
<organism evidence="2 3">
    <name type="scientific">Plasmodium relictum</name>
    <dbReference type="NCBI Taxonomy" id="85471"/>
    <lineage>
        <taxon>Eukaryota</taxon>
        <taxon>Sar</taxon>
        <taxon>Alveolata</taxon>
        <taxon>Apicomplexa</taxon>
        <taxon>Aconoidasida</taxon>
        <taxon>Haemosporida</taxon>
        <taxon>Plasmodiidae</taxon>
        <taxon>Plasmodium</taxon>
        <taxon>Plasmodium (Haemamoeba)</taxon>
    </lineage>
</organism>